<dbReference type="EMBL" id="JAESVN010000003">
    <property type="protein sequence ID" value="MBL4917105.1"/>
    <property type="molecule type" value="Genomic_DNA"/>
</dbReference>
<feature type="transmembrane region" description="Helical" evidence="1">
    <location>
        <begin position="92"/>
        <end position="125"/>
    </location>
</feature>
<organism evidence="3 4">
    <name type="scientific">Szabonella alba</name>
    <dbReference type="NCBI Taxonomy" id="2804194"/>
    <lineage>
        <taxon>Bacteria</taxon>
        <taxon>Pseudomonadati</taxon>
        <taxon>Pseudomonadota</taxon>
        <taxon>Alphaproteobacteria</taxon>
        <taxon>Rhodobacterales</taxon>
        <taxon>Paracoccaceae</taxon>
        <taxon>Szabonella</taxon>
    </lineage>
</organism>
<dbReference type="PIRSF" id="PIRSF016919">
    <property type="entry name" value="HupE_UreJ"/>
    <property type="match status" value="1"/>
</dbReference>
<evidence type="ECO:0000256" key="1">
    <source>
        <dbReference type="SAM" id="Phobius"/>
    </source>
</evidence>
<keyword evidence="1" id="KW-0472">Membrane</keyword>
<feature type="signal peptide" evidence="2">
    <location>
        <begin position="1"/>
        <end position="18"/>
    </location>
</feature>
<evidence type="ECO:0000313" key="4">
    <source>
        <dbReference type="Proteomes" id="UP000648908"/>
    </source>
</evidence>
<gene>
    <name evidence="3" type="ORF">JL811_07700</name>
</gene>
<feature type="transmembrane region" description="Helical" evidence="1">
    <location>
        <begin position="165"/>
        <end position="183"/>
    </location>
</feature>
<keyword evidence="1" id="KW-1133">Transmembrane helix</keyword>
<dbReference type="Proteomes" id="UP000648908">
    <property type="component" value="Unassembled WGS sequence"/>
</dbReference>
<feature type="transmembrane region" description="Helical" evidence="1">
    <location>
        <begin position="61"/>
        <end position="86"/>
    </location>
</feature>
<reference evidence="3" key="1">
    <citation type="submission" date="2021-01" db="EMBL/GenBank/DDBJ databases">
        <title>Tabrizicola alba sp. nov. a motile alkaliphilic bacterium isolated from a soda lake.</title>
        <authorList>
            <person name="Szuroczki S."/>
            <person name="Abbaszade G."/>
            <person name="Schumann P."/>
            <person name="Toth E."/>
        </authorList>
    </citation>
    <scope>NUCLEOTIDE SEQUENCE</scope>
    <source>
        <strain evidence="3">DMG-N-6</strain>
    </source>
</reference>
<feature type="chain" id="PRO_5035477572" evidence="2">
    <location>
        <begin position="19"/>
        <end position="184"/>
    </location>
</feature>
<protein>
    <submittedName>
        <fullName evidence="3">HupE/UreJ family protein</fullName>
    </submittedName>
</protein>
<sequence>MSRIFLISLCLMPTMALAHPGHGTEAAFLSGVSHPIGGLDHVLAMLAVGLWAGISGGRAFWALPLAFVAAMIAGGALGATGVGFPAVEPMILASIIVIGALAALALRPGLAVSVALVALFGLAHGHAHGTEGPAGDLALYAAGFALATMALHLAGMALVRLAPLMVARASAAVTALGGAALAFG</sequence>
<dbReference type="RefSeq" id="WP_202687943.1">
    <property type="nucleotide sequence ID" value="NZ_JAESVN010000003.1"/>
</dbReference>
<keyword evidence="4" id="KW-1185">Reference proteome</keyword>
<name>A0A8K0VC07_9RHOB</name>
<evidence type="ECO:0000313" key="3">
    <source>
        <dbReference type="EMBL" id="MBL4917105.1"/>
    </source>
</evidence>
<feature type="transmembrane region" description="Helical" evidence="1">
    <location>
        <begin position="137"/>
        <end position="159"/>
    </location>
</feature>
<evidence type="ECO:0000256" key="2">
    <source>
        <dbReference type="SAM" id="SignalP"/>
    </source>
</evidence>
<dbReference type="InterPro" id="IPR007038">
    <property type="entry name" value="HupE_UreJ"/>
</dbReference>
<dbReference type="AlphaFoldDB" id="A0A8K0VC07"/>
<accession>A0A8K0VC07</accession>
<keyword evidence="2" id="KW-0732">Signal</keyword>
<feature type="transmembrane region" description="Helical" evidence="1">
    <location>
        <begin position="34"/>
        <end position="54"/>
    </location>
</feature>
<dbReference type="Pfam" id="PF04955">
    <property type="entry name" value="HupE_UreJ"/>
    <property type="match status" value="1"/>
</dbReference>
<proteinExistence type="predicted"/>
<keyword evidence="1" id="KW-0812">Transmembrane</keyword>
<comment type="caution">
    <text evidence="3">The sequence shown here is derived from an EMBL/GenBank/DDBJ whole genome shotgun (WGS) entry which is preliminary data.</text>
</comment>